<evidence type="ECO:0000313" key="2">
    <source>
        <dbReference type="Proteomes" id="UP001596417"/>
    </source>
</evidence>
<keyword evidence="2" id="KW-1185">Reference proteome</keyword>
<dbReference type="RefSeq" id="WP_248910784.1">
    <property type="nucleotide sequence ID" value="NZ_CP109981.1"/>
</dbReference>
<protein>
    <submittedName>
        <fullName evidence="1">Uncharacterized protein</fullName>
    </submittedName>
</protein>
<proteinExistence type="predicted"/>
<dbReference type="EMBL" id="JBHTAX010000005">
    <property type="protein sequence ID" value="MFC7192700.1"/>
    <property type="molecule type" value="Genomic_DNA"/>
</dbReference>
<gene>
    <name evidence="1" type="ORF">ACFQL7_24760</name>
</gene>
<sequence length="61" mass="6629">MTSSPITPLLALGEDSHHEWAQILHADPSKPESDLEGVVLAVTIIAQSQYEHATDYADVET</sequence>
<accession>A0ABD5YYE5</accession>
<evidence type="ECO:0000313" key="1">
    <source>
        <dbReference type="EMBL" id="MFC7192700.1"/>
    </source>
</evidence>
<reference evidence="1 2" key="1">
    <citation type="journal article" date="2019" name="Int. J. Syst. Evol. Microbiol.">
        <title>The Global Catalogue of Microorganisms (GCM) 10K type strain sequencing project: providing services to taxonomists for standard genome sequencing and annotation.</title>
        <authorList>
            <consortium name="The Broad Institute Genomics Platform"/>
            <consortium name="The Broad Institute Genome Sequencing Center for Infectious Disease"/>
            <person name="Wu L."/>
            <person name="Ma J."/>
        </authorList>
    </citation>
    <scope>NUCLEOTIDE SEQUENCE [LARGE SCALE GENOMIC DNA]</scope>
    <source>
        <strain evidence="1 2">RDMS1</strain>
    </source>
</reference>
<organism evidence="1 2">
    <name type="scientific">Halocatena marina</name>
    <dbReference type="NCBI Taxonomy" id="2934937"/>
    <lineage>
        <taxon>Archaea</taxon>
        <taxon>Methanobacteriati</taxon>
        <taxon>Methanobacteriota</taxon>
        <taxon>Stenosarchaea group</taxon>
        <taxon>Halobacteria</taxon>
        <taxon>Halobacteriales</taxon>
        <taxon>Natronomonadaceae</taxon>
        <taxon>Halocatena</taxon>
    </lineage>
</organism>
<dbReference type="Proteomes" id="UP001596417">
    <property type="component" value="Unassembled WGS sequence"/>
</dbReference>
<dbReference type="AlphaFoldDB" id="A0ABD5YYE5"/>
<name>A0ABD5YYE5_9EURY</name>
<comment type="caution">
    <text evidence="1">The sequence shown here is derived from an EMBL/GenBank/DDBJ whole genome shotgun (WGS) entry which is preliminary data.</text>
</comment>
<dbReference type="GeneID" id="76202400"/>